<name>A0ABQ0JUP4_9BACT</name>
<accession>A0ABQ0JUP4</accession>
<evidence type="ECO:0008006" key="3">
    <source>
        <dbReference type="Google" id="ProtNLM"/>
    </source>
</evidence>
<evidence type="ECO:0000313" key="1">
    <source>
        <dbReference type="EMBL" id="GAN32457.1"/>
    </source>
</evidence>
<dbReference type="EMBL" id="BAFN01000001">
    <property type="protein sequence ID" value="GAN32457.1"/>
    <property type="molecule type" value="Genomic_DNA"/>
</dbReference>
<organism evidence="1 2">
    <name type="scientific">Candidatus Brocadia sinica JPN1</name>
    <dbReference type="NCBI Taxonomy" id="1197129"/>
    <lineage>
        <taxon>Bacteria</taxon>
        <taxon>Pseudomonadati</taxon>
        <taxon>Planctomycetota</taxon>
        <taxon>Candidatus Brocadiia</taxon>
        <taxon>Candidatus Brocadiales</taxon>
        <taxon>Candidatus Brocadiaceae</taxon>
        <taxon>Candidatus Brocadia</taxon>
    </lineage>
</organism>
<dbReference type="Proteomes" id="UP000032309">
    <property type="component" value="Unassembled WGS sequence"/>
</dbReference>
<dbReference type="RefSeq" id="WP_052562616.1">
    <property type="nucleotide sequence ID" value="NZ_BAFN01000001.1"/>
</dbReference>
<sequence>MIDNHAYFQIVMLSYNIWKSFKMLAGHSQLEPERQEGSKAKPKCAAREVFDNTIRIACLKLLFIAAKIAGQRIPKK</sequence>
<gene>
    <name evidence="1" type="ORF">BROSI_A0972</name>
</gene>
<protein>
    <recommendedName>
        <fullName evidence="3">Transposase DDE domain-containing protein</fullName>
    </recommendedName>
</protein>
<proteinExistence type="predicted"/>
<reference evidence="2" key="1">
    <citation type="journal article" date="2015" name="Genome Announc.">
        <title>Draft Genome Sequence of an Anaerobic Ammonium-Oxidizing Bacterium, "Candidatus Brocadia sinica".</title>
        <authorList>
            <person name="Oshiki M."/>
            <person name="Shinyako-Hata K."/>
            <person name="Satoh H."/>
            <person name="Okabe S."/>
        </authorList>
    </citation>
    <scope>NUCLEOTIDE SEQUENCE [LARGE SCALE GENOMIC DNA]</scope>
    <source>
        <strain evidence="2">JPN1</strain>
    </source>
</reference>
<comment type="caution">
    <text evidence="1">The sequence shown here is derived from an EMBL/GenBank/DDBJ whole genome shotgun (WGS) entry which is preliminary data.</text>
</comment>
<evidence type="ECO:0000313" key="2">
    <source>
        <dbReference type="Proteomes" id="UP000032309"/>
    </source>
</evidence>
<keyword evidence="2" id="KW-1185">Reference proteome</keyword>